<comment type="caution">
    <text evidence="1">The sequence shown here is derived from an EMBL/GenBank/DDBJ whole genome shotgun (WGS) entry which is preliminary data.</text>
</comment>
<reference evidence="1" key="1">
    <citation type="submission" date="2019-11" db="EMBL/GenBank/DDBJ databases">
        <title>The nuclear and mitochondrial genomes of Frieseomelitta varia - a highly eusocial stingless bee (Meliponini) with a permanently sterile worker caste.</title>
        <authorList>
            <person name="Freitas F.C.P."/>
            <person name="Lourenco A.P."/>
            <person name="Nunes F.M.F."/>
            <person name="Paschoal A.R."/>
            <person name="Abreu F.C.P."/>
            <person name="Barbin F.O."/>
            <person name="Bataglia L."/>
            <person name="Cardoso-Junior C.A.M."/>
            <person name="Cervoni M.S."/>
            <person name="Silva S.R."/>
            <person name="Dalarmi F."/>
            <person name="Del Lama M.A."/>
            <person name="Depintor T.S."/>
            <person name="Ferreira K.M."/>
            <person name="Goria P.S."/>
            <person name="Jaskot M.C."/>
            <person name="Lago D.C."/>
            <person name="Luna-Lucena D."/>
            <person name="Moda L.M."/>
            <person name="Nascimento L."/>
            <person name="Pedrino M."/>
            <person name="Rabico F.O."/>
            <person name="Sanches F.C."/>
            <person name="Santos D.E."/>
            <person name="Santos C.G."/>
            <person name="Vieira J."/>
            <person name="Lopes T.F."/>
            <person name="Barchuk A.R."/>
            <person name="Hartfelder K."/>
            <person name="Simoes Z.L.P."/>
            <person name="Bitondi M.M.G."/>
            <person name="Pinheiro D.G."/>
        </authorList>
    </citation>
    <scope>NUCLEOTIDE SEQUENCE</scope>
    <source>
        <strain evidence="1">USP_RPSP 00005682</strain>
        <tissue evidence="1">Whole individual</tissue>
    </source>
</reference>
<proteinExistence type="predicted"/>
<accession>A0A833VX53</accession>
<evidence type="ECO:0000313" key="2">
    <source>
        <dbReference type="Proteomes" id="UP000655588"/>
    </source>
</evidence>
<protein>
    <submittedName>
        <fullName evidence="1">Uncharacterized protein</fullName>
    </submittedName>
</protein>
<evidence type="ECO:0000313" key="1">
    <source>
        <dbReference type="EMBL" id="KAF3423614.1"/>
    </source>
</evidence>
<name>A0A833VX53_9HYME</name>
<organism evidence="1 2">
    <name type="scientific">Frieseomelitta varia</name>
    <dbReference type="NCBI Taxonomy" id="561572"/>
    <lineage>
        <taxon>Eukaryota</taxon>
        <taxon>Metazoa</taxon>
        <taxon>Ecdysozoa</taxon>
        <taxon>Arthropoda</taxon>
        <taxon>Hexapoda</taxon>
        <taxon>Insecta</taxon>
        <taxon>Pterygota</taxon>
        <taxon>Neoptera</taxon>
        <taxon>Endopterygota</taxon>
        <taxon>Hymenoptera</taxon>
        <taxon>Apocrita</taxon>
        <taxon>Aculeata</taxon>
        <taxon>Apoidea</taxon>
        <taxon>Anthophila</taxon>
        <taxon>Apidae</taxon>
        <taxon>Frieseomelitta</taxon>
    </lineage>
</organism>
<dbReference type="Proteomes" id="UP000655588">
    <property type="component" value="Unassembled WGS sequence"/>
</dbReference>
<dbReference type="EMBL" id="WNWW01000552">
    <property type="protein sequence ID" value="KAF3423614.1"/>
    <property type="molecule type" value="Genomic_DNA"/>
</dbReference>
<sequence>MCESANNDLQLCPATFATLNEFFKKKKEERKNQSKHILKINFGMMKKQQILLCYMVYRIQWKNCNTLYPILYNRLKKNRGERFNNNLYNIKYYIYTSLFLNMMNVSEYTILILRNYKFLLHILGDMSNFYYSDIANPPFLSYECFEKTALIIKLAKTILFCTDIFDNQYSTFKFLILHSYIGGTI</sequence>
<gene>
    <name evidence="1" type="ORF">E2986_12477</name>
</gene>
<keyword evidence="2" id="KW-1185">Reference proteome</keyword>
<dbReference type="AlphaFoldDB" id="A0A833VX53"/>